<protein>
    <submittedName>
        <fullName evidence="12">CRISPR-associated helicase Cas3</fullName>
    </submittedName>
</protein>
<proteinExistence type="inferred from homology"/>
<keyword evidence="4" id="KW-0479">Metal-binding</keyword>
<gene>
    <name evidence="12" type="primary">cas3</name>
    <name evidence="12" type="ORF">JS528_03365</name>
</gene>
<dbReference type="InterPro" id="IPR027417">
    <property type="entry name" value="P-loop_NTPase"/>
</dbReference>
<dbReference type="SMART" id="SM00487">
    <property type="entry name" value="DEXDc"/>
    <property type="match status" value="1"/>
</dbReference>
<dbReference type="CDD" id="cd17930">
    <property type="entry name" value="DEXHc_cas3"/>
    <property type="match status" value="1"/>
</dbReference>
<dbReference type="SMART" id="SM00490">
    <property type="entry name" value="HELICc"/>
    <property type="match status" value="1"/>
</dbReference>
<comment type="caution">
    <text evidence="12">The sequence shown here is derived from an EMBL/GenBank/DDBJ whole genome shotgun (WGS) entry which is preliminary data.</text>
</comment>
<keyword evidence="7" id="KW-0347">Helicase</keyword>
<dbReference type="InterPro" id="IPR001650">
    <property type="entry name" value="Helicase_C-like"/>
</dbReference>
<keyword evidence="13" id="KW-1185">Reference proteome</keyword>
<dbReference type="Proteomes" id="UP000773064">
    <property type="component" value="Unassembled WGS sequence"/>
</dbReference>
<evidence type="ECO:0000256" key="8">
    <source>
        <dbReference type="ARBA" id="ARBA00022840"/>
    </source>
</evidence>
<dbReference type="Pfam" id="PF18019">
    <property type="entry name" value="Cas3_HD"/>
    <property type="match status" value="1"/>
</dbReference>
<feature type="compositionally biased region" description="Basic and acidic residues" evidence="10">
    <location>
        <begin position="592"/>
        <end position="602"/>
    </location>
</feature>
<keyword evidence="9" id="KW-0051">Antiviral defense</keyword>
<dbReference type="Gene3D" id="1.10.3210.30">
    <property type="match status" value="1"/>
</dbReference>
<dbReference type="InterPro" id="IPR041372">
    <property type="entry name" value="Cas3_C"/>
</dbReference>
<dbReference type="InterPro" id="IPR054712">
    <property type="entry name" value="Cas3-like_dom"/>
</dbReference>
<dbReference type="PANTHER" id="PTHR47963:SF9">
    <property type="entry name" value="CRISPR-ASSOCIATED ENDONUCLEASE_HELICASE CAS3"/>
    <property type="match status" value="1"/>
</dbReference>
<keyword evidence="5" id="KW-0547">Nucleotide-binding</keyword>
<evidence type="ECO:0000256" key="3">
    <source>
        <dbReference type="ARBA" id="ARBA00022722"/>
    </source>
</evidence>
<dbReference type="EMBL" id="JAFEJS010000002">
    <property type="protein sequence ID" value="MBT1172415.1"/>
    <property type="molecule type" value="Genomic_DNA"/>
</dbReference>
<evidence type="ECO:0000256" key="9">
    <source>
        <dbReference type="ARBA" id="ARBA00023118"/>
    </source>
</evidence>
<dbReference type="NCBIfam" id="TIGR01587">
    <property type="entry name" value="cas3_core"/>
    <property type="match status" value="1"/>
</dbReference>
<dbReference type="InterPro" id="IPR006474">
    <property type="entry name" value="Helicase_Cas3_CRISPR-ass_core"/>
</dbReference>
<feature type="region of interest" description="Disordered" evidence="10">
    <location>
        <begin position="558"/>
        <end position="579"/>
    </location>
</feature>
<keyword evidence="6" id="KW-0378">Hydrolase</keyword>
<keyword evidence="3" id="KW-0540">Nuclease</keyword>
<evidence type="ECO:0000313" key="13">
    <source>
        <dbReference type="Proteomes" id="UP000773064"/>
    </source>
</evidence>
<evidence type="ECO:0000256" key="10">
    <source>
        <dbReference type="SAM" id="MobiDB-lite"/>
    </source>
</evidence>
<reference evidence="12 13" key="1">
    <citation type="journal article" date="2021" name="Environ. Microbiol.">
        <title>Genetic insights into the dark matter of the mammalian gut microbiota through targeted genome reconstruction.</title>
        <authorList>
            <person name="Lugli G.A."/>
            <person name="Alessandri G."/>
            <person name="Milani C."/>
            <person name="Viappiani A."/>
            <person name="Fontana F."/>
            <person name="Tarracchini C."/>
            <person name="Mancabelli L."/>
            <person name="Argentini C."/>
            <person name="Ruiz L."/>
            <person name="Margolles A."/>
            <person name="van Sinderen D."/>
            <person name="Turroni F."/>
            <person name="Ventura M."/>
        </authorList>
    </citation>
    <scope>NUCLEOTIDE SEQUENCE [LARGE SCALE GENOMIC DNA]</scope>
    <source>
        <strain evidence="12 13">MA2</strain>
    </source>
</reference>
<organism evidence="12 13">
    <name type="scientific">Bifidobacterium santillanense</name>
    <dbReference type="NCBI Taxonomy" id="2809028"/>
    <lineage>
        <taxon>Bacteria</taxon>
        <taxon>Bacillati</taxon>
        <taxon>Actinomycetota</taxon>
        <taxon>Actinomycetes</taxon>
        <taxon>Bifidobacteriales</taxon>
        <taxon>Bifidobacteriaceae</taxon>
        <taxon>Bifidobacterium</taxon>
    </lineage>
</organism>
<dbReference type="RefSeq" id="WP_214357694.1">
    <property type="nucleotide sequence ID" value="NZ_JAFEJS010000002.1"/>
</dbReference>
<evidence type="ECO:0000256" key="1">
    <source>
        <dbReference type="ARBA" id="ARBA00006847"/>
    </source>
</evidence>
<dbReference type="InterPro" id="IPR038257">
    <property type="entry name" value="CRISPR-assoc_Cas3_HD_sf"/>
</dbReference>
<dbReference type="InterPro" id="IPR014001">
    <property type="entry name" value="Helicase_ATP-bd"/>
</dbReference>
<evidence type="ECO:0000256" key="5">
    <source>
        <dbReference type="ARBA" id="ARBA00022741"/>
    </source>
</evidence>
<evidence type="ECO:0000259" key="11">
    <source>
        <dbReference type="PROSITE" id="PS51643"/>
    </source>
</evidence>
<dbReference type="InterPro" id="IPR050547">
    <property type="entry name" value="DEAD_box_RNA_helicases"/>
</dbReference>
<dbReference type="Gene3D" id="3.40.50.300">
    <property type="entry name" value="P-loop containing nucleotide triphosphate hydrolases"/>
    <property type="match status" value="2"/>
</dbReference>
<comment type="similarity">
    <text evidence="1">In the N-terminal section; belongs to the CRISPR-associated nuclease Cas3-HD family.</text>
</comment>
<keyword evidence="8" id="KW-0067">ATP-binding</keyword>
<comment type="similarity">
    <text evidence="2">In the central section; belongs to the CRISPR-associated helicase Cas3 family.</text>
</comment>
<feature type="region of interest" description="Disordered" evidence="10">
    <location>
        <begin position="591"/>
        <end position="615"/>
    </location>
</feature>
<name>A0ABS5UNC5_9BIFI</name>
<dbReference type="PROSITE" id="PS51643">
    <property type="entry name" value="HD_CAS3"/>
    <property type="match status" value="1"/>
</dbReference>
<dbReference type="NCBIfam" id="TIGR01596">
    <property type="entry name" value="cas3_HD"/>
    <property type="match status" value="1"/>
</dbReference>
<dbReference type="SUPFAM" id="SSF52540">
    <property type="entry name" value="P-loop containing nucleoside triphosphate hydrolases"/>
    <property type="match status" value="1"/>
</dbReference>
<sequence>MTRCAWNRRISPRAASIWAKTAYRGPENDDRYLQLWQHLADAGETASHVWEEFVADDVKGMLARDIGGEETAGTLYRFIAAIHDVGKASPAFVAQNDGLADRVRDSGLSIDPIVAKDRERSSYRHELVGYAAVRDWFLAQGFPVEPGTFAYGVACIVAGHHGTSLTGDKRRLVTPGSPESYRMGTFVGGEAWAETRNELLDWAADMTGALPVLRSLSRHPLRRRSQIILTSLVVVADWSASDSRLFPLNEGSADEESFDPSERAARAWRMLGLPGPWRVRGTDMSPDDMFARRFAIPGARLRPMQREASRLARAMESPGLMIIEANMGEGKTEAALIAAEILAERFHCGGIYYALPSQATVNAMFSRVLDWVGRLPAGDHGNVGSVFLAHGRNELNGDYERLREQWFDGGGCMDADSAFAYPSDGIVDEDSDDDSEHDWRDPYGDHMVMQAVVNSWLTGRRRGNLSDFVVGTIDQVLMAGLKSKYVVLRHLALAGKVVILDEVHSNTAYMNVYMETVLSWLGAYGVPVIMLSATLPQERRRAFLTAYRDGARAADAVERESVDGVETTAENGGSGGERLPRRIHRRVIPVRKRSDGRVDHMPESGSEGDGDGADGRAGFDMRYPLISLATAERVHGPSAPAPSGRAIDVEVSMMDDDDSSLVSLLRDGLRDGGCAVVIRDTVARAQKTYQTLRDALGDGMDVTLAHSRFLACDRARIDRELLARYGRHGDPKRRSGIVVATQVVEQSLDVDFDLMVTDIAPIDLVLQRIGRLHRHHRGDGENRRPEPLRHARLVITGIVSWKYDGPPEFTRGLERVYPRYLLLRSLAILGIEPGKCRSLNVPGDIPHLVQTVYSDAPVCPDSWRDGNRGELEARRRLEQDLDASRSLAGQFRIFRPQYDDQPFDLTDWLKDNVTDPDTPGKAAERKVRAGVREGDDSFEVVVLQQGDDGALRLPPWSGFDGMGPLPDGFGTPAKEQVRAMLSCTISLGRTALGYLDLDSVIGAFECATPERWYDYMQLDRSLAGQLMITLDESGTASYQVPLWDGNGGIMEYRTLRIQYSPQRGWQAYVDK</sequence>
<evidence type="ECO:0000256" key="2">
    <source>
        <dbReference type="ARBA" id="ARBA00009046"/>
    </source>
</evidence>
<dbReference type="InterPro" id="IPR006483">
    <property type="entry name" value="CRISPR-assoc_Cas3_HD"/>
</dbReference>
<evidence type="ECO:0000256" key="4">
    <source>
        <dbReference type="ARBA" id="ARBA00022723"/>
    </source>
</evidence>
<evidence type="ECO:0000313" key="12">
    <source>
        <dbReference type="EMBL" id="MBT1172415.1"/>
    </source>
</evidence>
<dbReference type="Pfam" id="PF18395">
    <property type="entry name" value="Cas3_C"/>
    <property type="match status" value="1"/>
</dbReference>
<evidence type="ECO:0000256" key="6">
    <source>
        <dbReference type="ARBA" id="ARBA00022801"/>
    </source>
</evidence>
<dbReference type="PANTHER" id="PTHR47963">
    <property type="entry name" value="DEAD-BOX ATP-DEPENDENT RNA HELICASE 47, MITOCHONDRIAL"/>
    <property type="match status" value="1"/>
</dbReference>
<dbReference type="Pfam" id="PF22590">
    <property type="entry name" value="Cas3-like_C_2"/>
    <property type="match status" value="1"/>
</dbReference>
<dbReference type="CDD" id="cd09641">
    <property type="entry name" value="Cas3''_I"/>
    <property type="match status" value="1"/>
</dbReference>
<accession>A0ABS5UNC5</accession>
<feature type="domain" description="HD Cas3-type" evidence="11">
    <location>
        <begin position="28"/>
        <end position="239"/>
    </location>
</feature>
<evidence type="ECO:0000256" key="7">
    <source>
        <dbReference type="ARBA" id="ARBA00022806"/>
    </source>
</evidence>